<feature type="compositionally biased region" description="Polar residues" evidence="1">
    <location>
        <begin position="272"/>
        <end position="281"/>
    </location>
</feature>
<sequence length="345" mass="36935">MAHGKGNLCKKAIALFLLACIAATILAVSVVYIPKLHHHHHHRHQKGSGKQDNSSNDDDIESKGLDIQVKNAAAFDNGGASKNPSAKDNGVGAGKDEYTLYAGEWDTFPKKEDWVSFDDMWNINKNKTIKTACEDHGWGENNADDETQDIYDAIQSLAKNSSVDNRFILAIVLQESKGCVRVNSTNIGVHNLGLMQSRNGTTYNPENRLVQYLDQYPDAYSAARAYNSGAVAASGDLSDAMGAAKCYASDVANRLTGWVKAESRCGNGGAQSDGNIDSQGATQTTTQTTTPSTKHSTTQTTTSTSNNGQWHPDSAADSGQWVPDSVVDSGQWVPDSGASSGQYQG</sequence>
<evidence type="ECO:0000256" key="2">
    <source>
        <dbReference type="SAM" id="Phobius"/>
    </source>
</evidence>
<evidence type="ECO:0008006" key="5">
    <source>
        <dbReference type="Google" id="ProtNLM"/>
    </source>
</evidence>
<feature type="transmembrane region" description="Helical" evidence="2">
    <location>
        <begin position="12"/>
        <end position="33"/>
    </location>
</feature>
<dbReference type="eggNOG" id="ENOG502S6CI">
    <property type="taxonomic scope" value="Eukaryota"/>
</dbReference>
<accession>M2YUM4</accession>
<protein>
    <recommendedName>
        <fullName evidence="5">Transglycosylase SLT domain-containing protein</fullName>
    </recommendedName>
</protein>
<keyword evidence="4" id="KW-1185">Reference proteome</keyword>
<name>M2YUM4_PSEFD</name>
<dbReference type="Gene3D" id="1.10.530.10">
    <property type="match status" value="1"/>
</dbReference>
<dbReference type="KEGG" id="pfj:MYCFIDRAFT_198164"/>
<dbReference type="HOGENOM" id="CLU_058267_2_1_1"/>
<organism evidence="3 4">
    <name type="scientific">Pseudocercospora fijiensis (strain CIRAD86)</name>
    <name type="common">Black leaf streak disease fungus</name>
    <name type="synonym">Mycosphaerella fijiensis</name>
    <dbReference type="NCBI Taxonomy" id="383855"/>
    <lineage>
        <taxon>Eukaryota</taxon>
        <taxon>Fungi</taxon>
        <taxon>Dikarya</taxon>
        <taxon>Ascomycota</taxon>
        <taxon>Pezizomycotina</taxon>
        <taxon>Dothideomycetes</taxon>
        <taxon>Dothideomycetidae</taxon>
        <taxon>Mycosphaerellales</taxon>
        <taxon>Mycosphaerellaceae</taxon>
        <taxon>Pseudocercospora</taxon>
    </lineage>
</organism>
<dbReference type="GeneID" id="19335709"/>
<evidence type="ECO:0000313" key="3">
    <source>
        <dbReference type="EMBL" id="EME81440.1"/>
    </source>
</evidence>
<dbReference type="AlphaFoldDB" id="M2YUM4"/>
<dbReference type="SUPFAM" id="SSF53955">
    <property type="entry name" value="Lysozyme-like"/>
    <property type="match status" value="1"/>
</dbReference>
<feature type="region of interest" description="Disordered" evidence="1">
    <location>
        <begin position="41"/>
        <end position="61"/>
    </location>
</feature>
<reference evidence="3 4" key="1">
    <citation type="journal article" date="2012" name="PLoS Pathog.">
        <title>Diverse lifestyles and strategies of plant pathogenesis encoded in the genomes of eighteen Dothideomycetes fungi.</title>
        <authorList>
            <person name="Ohm R.A."/>
            <person name="Feau N."/>
            <person name="Henrissat B."/>
            <person name="Schoch C.L."/>
            <person name="Horwitz B.A."/>
            <person name="Barry K.W."/>
            <person name="Condon B.J."/>
            <person name="Copeland A.C."/>
            <person name="Dhillon B."/>
            <person name="Glaser F."/>
            <person name="Hesse C.N."/>
            <person name="Kosti I."/>
            <person name="LaButti K."/>
            <person name="Lindquist E.A."/>
            <person name="Lucas S."/>
            <person name="Salamov A.A."/>
            <person name="Bradshaw R.E."/>
            <person name="Ciuffetti L."/>
            <person name="Hamelin R.C."/>
            <person name="Kema G.H.J."/>
            <person name="Lawrence C."/>
            <person name="Scott J.A."/>
            <person name="Spatafora J.W."/>
            <person name="Turgeon B.G."/>
            <person name="de Wit P.J.G.M."/>
            <person name="Zhong S."/>
            <person name="Goodwin S.B."/>
            <person name="Grigoriev I.V."/>
        </authorList>
    </citation>
    <scope>NUCLEOTIDE SEQUENCE [LARGE SCALE GENOMIC DNA]</scope>
    <source>
        <strain evidence="3 4">CIRAD86</strain>
    </source>
</reference>
<feature type="compositionally biased region" description="Low complexity" evidence="1">
    <location>
        <begin position="282"/>
        <end position="305"/>
    </location>
</feature>
<dbReference type="EMBL" id="KB446560">
    <property type="protein sequence ID" value="EME81440.1"/>
    <property type="molecule type" value="Genomic_DNA"/>
</dbReference>
<keyword evidence="2" id="KW-0812">Transmembrane</keyword>
<keyword evidence="2" id="KW-1133">Transmembrane helix</keyword>
<evidence type="ECO:0000256" key="1">
    <source>
        <dbReference type="SAM" id="MobiDB-lite"/>
    </source>
</evidence>
<evidence type="ECO:0000313" key="4">
    <source>
        <dbReference type="Proteomes" id="UP000016932"/>
    </source>
</evidence>
<proteinExistence type="predicted"/>
<dbReference type="InterPro" id="IPR023346">
    <property type="entry name" value="Lysozyme-like_dom_sf"/>
</dbReference>
<feature type="region of interest" description="Disordered" evidence="1">
    <location>
        <begin position="266"/>
        <end position="345"/>
    </location>
</feature>
<dbReference type="VEuPathDB" id="FungiDB:MYCFIDRAFT_198164"/>
<dbReference type="RefSeq" id="XP_007928624.1">
    <property type="nucleotide sequence ID" value="XM_007930433.1"/>
</dbReference>
<gene>
    <name evidence="3" type="ORF">MYCFIDRAFT_198164</name>
</gene>
<dbReference type="Proteomes" id="UP000016932">
    <property type="component" value="Unassembled WGS sequence"/>
</dbReference>
<dbReference type="OrthoDB" id="1193027at2759"/>
<keyword evidence="2" id="KW-0472">Membrane</keyword>